<evidence type="ECO:0000256" key="5">
    <source>
        <dbReference type="ARBA" id="ARBA00023008"/>
    </source>
</evidence>
<evidence type="ECO:0000256" key="13">
    <source>
        <dbReference type="SAM" id="SignalP"/>
    </source>
</evidence>
<evidence type="ECO:0000256" key="10">
    <source>
        <dbReference type="ARBA" id="ARBA00044502"/>
    </source>
</evidence>
<dbReference type="OrthoDB" id="4849160at2759"/>
<keyword evidence="2" id="KW-0479">Metal-binding</keyword>
<gene>
    <name evidence="15" type="ORF">PNOK_0890700</name>
</gene>
<evidence type="ECO:0000256" key="9">
    <source>
        <dbReference type="ARBA" id="ARBA00023326"/>
    </source>
</evidence>
<evidence type="ECO:0000256" key="12">
    <source>
        <dbReference type="ARBA" id="ARBA00047174"/>
    </source>
</evidence>
<keyword evidence="6" id="KW-0503">Monooxygenase</keyword>
<dbReference type="CDD" id="cd21175">
    <property type="entry name" value="LPMO_AA9"/>
    <property type="match status" value="1"/>
</dbReference>
<evidence type="ECO:0000313" key="15">
    <source>
        <dbReference type="EMBL" id="PAV15146.1"/>
    </source>
</evidence>
<dbReference type="Proteomes" id="UP000217199">
    <property type="component" value="Unassembled WGS sequence"/>
</dbReference>
<evidence type="ECO:0000256" key="2">
    <source>
        <dbReference type="ARBA" id="ARBA00022723"/>
    </source>
</evidence>
<dbReference type="InterPro" id="IPR049892">
    <property type="entry name" value="AA9"/>
</dbReference>
<dbReference type="InParanoid" id="A0A286U6D8"/>
<keyword evidence="5" id="KW-0186">Copper</keyword>
<evidence type="ECO:0000256" key="8">
    <source>
        <dbReference type="ARBA" id="ARBA00023277"/>
    </source>
</evidence>
<dbReference type="AlphaFoldDB" id="A0A286U6D8"/>
<proteinExistence type="inferred from homology"/>
<evidence type="ECO:0000256" key="7">
    <source>
        <dbReference type="ARBA" id="ARBA00023157"/>
    </source>
</evidence>
<keyword evidence="3" id="KW-0136">Cellulose degradation</keyword>
<keyword evidence="8" id="KW-0119">Carbohydrate metabolism</keyword>
<reference evidence="15 16" key="1">
    <citation type="journal article" date="2017" name="Mol. Ecol.">
        <title>Comparative and population genomic landscape of Phellinus noxius: A hypervariable fungus causing root rot in trees.</title>
        <authorList>
            <person name="Chung C.L."/>
            <person name="Lee T.J."/>
            <person name="Akiba M."/>
            <person name="Lee H.H."/>
            <person name="Kuo T.H."/>
            <person name="Liu D."/>
            <person name="Ke H.M."/>
            <person name="Yokoi T."/>
            <person name="Roa M.B."/>
            <person name="Lu M.J."/>
            <person name="Chang Y.Y."/>
            <person name="Ann P.J."/>
            <person name="Tsai J.N."/>
            <person name="Chen C.Y."/>
            <person name="Tzean S.S."/>
            <person name="Ota Y."/>
            <person name="Hattori T."/>
            <person name="Sahashi N."/>
            <person name="Liou R.F."/>
            <person name="Kikuchi T."/>
            <person name="Tsai I.J."/>
        </authorList>
    </citation>
    <scope>NUCLEOTIDE SEQUENCE [LARGE SCALE GENOMIC DNA]</scope>
    <source>
        <strain evidence="15 16">FFPRI411160</strain>
    </source>
</reference>
<keyword evidence="16" id="KW-1185">Reference proteome</keyword>
<dbReference type="EC" id="1.14.99.56" evidence="12"/>
<comment type="similarity">
    <text evidence="10">Belongs to the polysaccharide monooxygenase AA9 family.</text>
</comment>
<evidence type="ECO:0000313" key="16">
    <source>
        <dbReference type="Proteomes" id="UP000217199"/>
    </source>
</evidence>
<dbReference type="PANTHER" id="PTHR33353:SF6">
    <property type="entry name" value="ENDOGLUCANASE IV"/>
    <property type="match status" value="1"/>
</dbReference>
<feature type="chain" id="PRO_5013897780" description="lytic cellulose monooxygenase (C4-dehydrogenating)" evidence="13">
    <location>
        <begin position="23"/>
        <end position="252"/>
    </location>
</feature>
<evidence type="ECO:0000259" key="14">
    <source>
        <dbReference type="Pfam" id="PF03443"/>
    </source>
</evidence>
<dbReference type="GO" id="GO:0046872">
    <property type="term" value="F:metal ion binding"/>
    <property type="evidence" value="ECO:0007669"/>
    <property type="project" value="UniProtKB-KW"/>
</dbReference>
<dbReference type="PANTHER" id="PTHR33353">
    <property type="entry name" value="PUTATIVE (AFU_ORTHOLOGUE AFUA_1G12560)-RELATED"/>
    <property type="match status" value="1"/>
</dbReference>
<keyword evidence="7" id="KW-1015">Disulfide bond</keyword>
<feature type="signal peptide" evidence="13">
    <location>
        <begin position="1"/>
        <end position="22"/>
    </location>
</feature>
<feature type="domain" description="Auxiliary Activity family 9 catalytic" evidence="14">
    <location>
        <begin position="23"/>
        <end position="238"/>
    </location>
</feature>
<keyword evidence="9" id="KW-0624">Polysaccharide degradation</keyword>
<keyword evidence="13" id="KW-0732">Signal</keyword>
<dbReference type="EMBL" id="NBII01000010">
    <property type="protein sequence ID" value="PAV15146.1"/>
    <property type="molecule type" value="Genomic_DNA"/>
</dbReference>
<keyword evidence="4" id="KW-0560">Oxidoreductase</keyword>
<evidence type="ECO:0000256" key="11">
    <source>
        <dbReference type="ARBA" id="ARBA00045077"/>
    </source>
</evidence>
<evidence type="ECO:0000256" key="4">
    <source>
        <dbReference type="ARBA" id="ARBA00023002"/>
    </source>
</evidence>
<dbReference type="InterPro" id="IPR005103">
    <property type="entry name" value="AA9_LPMO"/>
</dbReference>
<organism evidence="15 16">
    <name type="scientific">Pyrrhoderma noxium</name>
    <dbReference type="NCBI Taxonomy" id="2282107"/>
    <lineage>
        <taxon>Eukaryota</taxon>
        <taxon>Fungi</taxon>
        <taxon>Dikarya</taxon>
        <taxon>Basidiomycota</taxon>
        <taxon>Agaricomycotina</taxon>
        <taxon>Agaricomycetes</taxon>
        <taxon>Hymenochaetales</taxon>
        <taxon>Hymenochaetaceae</taxon>
        <taxon>Pyrrhoderma</taxon>
    </lineage>
</organism>
<keyword evidence="15" id="KW-0378">Hydrolase</keyword>
<dbReference type="GO" id="GO:0004497">
    <property type="term" value="F:monooxygenase activity"/>
    <property type="evidence" value="ECO:0007669"/>
    <property type="project" value="UniProtKB-KW"/>
</dbReference>
<comment type="cofactor">
    <cofactor evidence="1">
        <name>Cu(2+)</name>
        <dbReference type="ChEBI" id="CHEBI:29036"/>
    </cofactor>
</comment>
<comment type="catalytic activity">
    <reaction evidence="11">
        <text>[(1-&gt;4)-beta-D-glucosyl]n+m + reduced acceptor + O2 = 4-dehydro-beta-D-glucosyl-[(1-&gt;4)-beta-D-glucosyl]n-1 + [(1-&gt;4)-beta-D-glucosyl]m + acceptor + H2O.</text>
        <dbReference type="EC" id="1.14.99.56"/>
    </reaction>
</comment>
<dbReference type="STRING" id="2282107.A0A286U6D8"/>
<name>A0A286U6D8_9AGAM</name>
<sequence>MSFLSLATVLTVLSAHLSSVHGHGNVQEIVADGVTYSGYLPYQDPYMNPVPDRIMRKIPGNGPVEDVTLTDIQCNTGAEPAALFATIEAGTDLSLNWTTWPDSHVGPVITYLAAVPSTESITSYTPSSSDAVWFKIQEAGKTEDGLWAATDILSKTNDVASVTIPASLKPGQYIVRHEIIALHAAYTYPGAQFYPDCIQIEVTGCGDSLPDDSFLVSFPGAYTADTPGIVYDVYTNTSAYPIPGPALWNPDA</sequence>
<evidence type="ECO:0000256" key="3">
    <source>
        <dbReference type="ARBA" id="ARBA00023001"/>
    </source>
</evidence>
<evidence type="ECO:0000256" key="6">
    <source>
        <dbReference type="ARBA" id="ARBA00023033"/>
    </source>
</evidence>
<dbReference type="GO" id="GO:0030245">
    <property type="term" value="P:cellulose catabolic process"/>
    <property type="evidence" value="ECO:0007669"/>
    <property type="project" value="UniProtKB-KW"/>
</dbReference>
<protein>
    <recommendedName>
        <fullName evidence="12">lytic cellulose monooxygenase (C4-dehydrogenating)</fullName>
        <ecNumber evidence="12">1.14.99.56</ecNumber>
    </recommendedName>
</protein>
<dbReference type="Gene3D" id="2.70.50.70">
    <property type="match status" value="1"/>
</dbReference>
<dbReference type="GO" id="GO:0016787">
    <property type="term" value="F:hydrolase activity"/>
    <property type="evidence" value="ECO:0007669"/>
    <property type="project" value="UniProtKB-KW"/>
</dbReference>
<accession>A0A286U6D8</accession>
<evidence type="ECO:0000256" key="1">
    <source>
        <dbReference type="ARBA" id="ARBA00001973"/>
    </source>
</evidence>
<dbReference type="Pfam" id="PF03443">
    <property type="entry name" value="AA9"/>
    <property type="match status" value="1"/>
</dbReference>
<comment type="caution">
    <text evidence="15">The sequence shown here is derived from an EMBL/GenBank/DDBJ whole genome shotgun (WGS) entry which is preliminary data.</text>
</comment>